<evidence type="ECO:0000256" key="3">
    <source>
        <dbReference type="ARBA" id="ARBA00023082"/>
    </source>
</evidence>
<name>A0AAU9CN18_9BACT</name>
<sequence length="197" mass="22826">MGVVNHGISDEALFGLVKQGDRQAYSFLYKKYWDELFRVAYHLTDSLADTEDLLHELFAELWLKKERVEIAGSFGAYVRTSLKYKVFRHYDRKRRKGEWNEEVMKDRLVAAGSADQPLSFEELYGLIEVAVENLPEKCRAVYKLSREENKNVREIAQILGISPNTAQNHINKALKELRLSLRDYVGVALLLSSIWNE</sequence>
<dbReference type="Gene3D" id="1.10.1740.10">
    <property type="match status" value="1"/>
</dbReference>
<dbReference type="SUPFAM" id="SSF88946">
    <property type="entry name" value="Sigma2 domain of RNA polymerase sigma factors"/>
    <property type="match status" value="1"/>
</dbReference>
<organism evidence="7 8">
    <name type="scientific">Fulvitalea axinellae</name>
    <dbReference type="NCBI Taxonomy" id="1182444"/>
    <lineage>
        <taxon>Bacteria</taxon>
        <taxon>Pseudomonadati</taxon>
        <taxon>Bacteroidota</taxon>
        <taxon>Cytophagia</taxon>
        <taxon>Cytophagales</taxon>
        <taxon>Persicobacteraceae</taxon>
        <taxon>Fulvitalea</taxon>
    </lineage>
</organism>
<reference evidence="7 8" key="1">
    <citation type="submission" date="2021-12" db="EMBL/GenBank/DDBJ databases">
        <title>Genome sequencing of bacteria with rrn-lacking chromosome and rrn-plasmid.</title>
        <authorList>
            <person name="Anda M."/>
            <person name="Iwasaki W."/>
        </authorList>
    </citation>
    <scope>NUCLEOTIDE SEQUENCE [LARGE SCALE GENOMIC DNA]</scope>
    <source>
        <strain evidence="7 8">DSM 100852</strain>
    </source>
</reference>
<evidence type="ECO:0000256" key="4">
    <source>
        <dbReference type="ARBA" id="ARBA00023163"/>
    </source>
</evidence>
<accession>A0AAU9CN18</accession>
<dbReference type="EMBL" id="AP025314">
    <property type="protein sequence ID" value="BDD09327.1"/>
    <property type="molecule type" value="Genomic_DNA"/>
</dbReference>
<evidence type="ECO:0000259" key="5">
    <source>
        <dbReference type="Pfam" id="PF04542"/>
    </source>
</evidence>
<evidence type="ECO:0000313" key="7">
    <source>
        <dbReference type="EMBL" id="BDD09327.1"/>
    </source>
</evidence>
<dbReference type="RefSeq" id="WP_338394537.1">
    <property type="nucleotide sequence ID" value="NZ_AP025314.1"/>
</dbReference>
<dbReference type="InterPro" id="IPR036388">
    <property type="entry name" value="WH-like_DNA-bd_sf"/>
</dbReference>
<keyword evidence="4" id="KW-0804">Transcription</keyword>
<feature type="domain" description="RNA polymerase sigma factor 70 region 4 type 2" evidence="6">
    <location>
        <begin position="126"/>
        <end position="177"/>
    </location>
</feature>
<dbReference type="GO" id="GO:0000428">
    <property type="term" value="C:DNA-directed RNA polymerase complex"/>
    <property type="evidence" value="ECO:0007669"/>
    <property type="project" value="UniProtKB-KW"/>
</dbReference>
<dbReference type="InterPro" id="IPR014284">
    <property type="entry name" value="RNA_pol_sigma-70_dom"/>
</dbReference>
<dbReference type="Pfam" id="PF04542">
    <property type="entry name" value="Sigma70_r2"/>
    <property type="match status" value="1"/>
</dbReference>
<dbReference type="NCBIfam" id="TIGR02937">
    <property type="entry name" value="sigma70-ECF"/>
    <property type="match status" value="1"/>
</dbReference>
<protein>
    <submittedName>
        <fullName evidence="7">DNA-directed RNA polymerase sigma-70 factor</fullName>
    </submittedName>
</protein>
<dbReference type="GO" id="GO:0016987">
    <property type="term" value="F:sigma factor activity"/>
    <property type="evidence" value="ECO:0007669"/>
    <property type="project" value="UniProtKB-KW"/>
</dbReference>
<dbReference type="PANTHER" id="PTHR43133">
    <property type="entry name" value="RNA POLYMERASE ECF-TYPE SIGMA FACTO"/>
    <property type="match status" value="1"/>
</dbReference>
<dbReference type="PANTHER" id="PTHR43133:SF46">
    <property type="entry name" value="RNA POLYMERASE SIGMA-70 FACTOR ECF SUBFAMILY"/>
    <property type="match status" value="1"/>
</dbReference>
<dbReference type="InterPro" id="IPR013324">
    <property type="entry name" value="RNA_pol_sigma_r3/r4-like"/>
</dbReference>
<dbReference type="GO" id="GO:0006352">
    <property type="term" value="P:DNA-templated transcription initiation"/>
    <property type="evidence" value="ECO:0007669"/>
    <property type="project" value="InterPro"/>
</dbReference>
<feature type="domain" description="RNA polymerase sigma-70 region 2" evidence="5">
    <location>
        <begin position="28"/>
        <end position="95"/>
    </location>
</feature>
<keyword evidence="2" id="KW-0805">Transcription regulation</keyword>
<keyword evidence="3" id="KW-0731">Sigma factor</keyword>
<evidence type="ECO:0000256" key="1">
    <source>
        <dbReference type="ARBA" id="ARBA00010641"/>
    </source>
</evidence>
<dbReference type="GO" id="GO:0003677">
    <property type="term" value="F:DNA binding"/>
    <property type="evidence" value="ECO:0007669"/>
    <property type="project" value="InterPro"/>
</dbReference>
<keyword evidence="8" id="KW-1185">Reference proteome</keyword>
<gene>
    <name evidence="7" type="ORF">FUAX_17590</name>
</gene>
<dbReference type="InterPro" id="IPR013249">
    <property type="entry name" value="RNA_pol_sigma70_r4_t2"/>
</dbReference>
<comment type="similarity">
    <text evidence="1">Belongs to the sigma-70 factor family. ECF subfamily.</text>
</comment>
<dbReference type="InterPro" id="IPR013325">
    <property type="entry name" value="RNA_pol_sigma_r2"/>
</dbReference>
<keyword evidence="7" id="KW-0240">DNA-directed RNA polymerase</keyword>
<evidence type="ECO:0000259" key="6">
    <source>
        <dbReference type="Pfam" id="PF08281"/>
    </source>
</evidence>
<evidence type="ECO:0000313" key="8">
    <source>
        <dbReference type="Proteomes" id="UP001348817"/>
    </source>
</evidence>
<dbReference type="InterPro" id="IPR007627">
    <property type="entry name" value="RNA_pol_sigma70_r2"/>
</dbReference>
<dbReference type="Proteomes" id="UP001348817">
    <property type="component" value="Chromosome"/>
</dbReference>
<dbReference type="Pfam" id="PF08281">
    <property type="entry name" value="Sigma70_r4_2"/>
    <property type="match status" value="1"/>
</dbReference>
<dbReference type="SUPFAM" id="SSF88659">
    <property type="entry name" value="Sigma3 and sigma4 domains of RNA polymerase sigma factors"/>
    <property type="match status" value="1"/>
</dbReference>
<dbReference type="Gene3D" id="1.10.10.10">
    <property type="entry name" value="Winged helix-like DNA-binding domain superfamily/Winged helix DNA-binding domain"/>
    <property type="match status" value="1"/>
</dbReference>
<evidence type="ECO:0000256" key="2">
    <source>
        <dbReference type="ARBA" id="ARBA00023015"/>
    </source>
</evidence>
<dbReference type="InterPro" id="IPR039425">
    <property type="entry name" value="RNA_pol_sigma-70-like"/>
</dbReference>
<proteinExistence type="inferred from homology"/>
<dbReference type="AlphaFoldDB" id="A0AAU9CN18"/>
<dbReference type="KEGG" id="fax:FUAX_17590"/>